<feature type="transmembrane region" description="Helical" evidence="1">
    <location>
        <begin position="118"/>
        <end position="144"/>
    </location>
</feature>
<dbReference type="Proteomes" id="UP000635245">
    <property type="component" value="Unassembled WGS sequence"/>
</dbReference>
<feature type="transmembrane region" description="Helical" evidence="1">
    <location>
        <begin position="55"/>
        <end position="73"/>
    </location>
</feature>
<keyword evidence="3" id="KW-1185">Reference proteome</keyword>
<feature type="transmembrane region" description="Helical" evidence="1">
    <location>
        <begin position="156"/>
        <end position="179"/>
    </location>
</feature>
<reference evidence="2" key="1">
    <citation type="submission" date="2020-12" db="EMBL/GenBank/DDBJ databases">
        <title>Prauserella sp. ASG 168, a novel actinomycete isolated from cave rock.</title>
        <authorList>
            <person name="Suriyachadkun C."/>
        </authorList>
    </citation>
    <scope>NUCLEOTIDE SEQUENCE</scope>
    <source>
        <strain evidence="2">ASG 168</strain>
    </source>
</reference>
<keyword evidence="1" id="KW-0472">Membrane</keyword>
<protein>
    <submittedName>
        <fullName evidence="2">Uncharacterized protein</fullName>
    </submittedName>
</protein>
<accession>A0A934QPC4</accession>
<dbReference type="AlphaFoldDB" id="A0A934QPC4"/>
<keyword evidence="1" id="KW-0812">Transmembrane</keyword>
<evidence type="ECO:0000313" key="3">
    <source>
        <dbReference type="Proteomes" id="UP000635245"/>
    </source>
</evidence>
<dbReference type="EMBL" id="JAENJH010000001">
    <property type="protein sequence ID" value="MBK1783274.1"/>
    <property type="molecule type" value="Genomic_DNA"/>
</dbReference>
<sequence length="376" mass="40560">MAEPLTDVPTEHVRDRLLHGARIAILLVAVTVQFGECLPQLLANRDDHDPWWPELVAFCLLALVAATAAVALVRRSVCGPRSRVLAVVCLLAGVLASVPVPVNLLLAADDWSFGLVGWYGLALLFDAPLRTIGTFLGAHLALTATEVLAKGVPPSIVTAAMAIAAVSVCGFQFAVALAAELFRRTAAAAEDASRREEEVRTREAIAENTHQDYQARYAMLQDSTAPLLTGLAQGTLDPDDEGTRRRCAIEAARMRQLFAESDDVADSLVHELRAGIDIAERHGVSVHLAVRGAVRDIPRRARHELVDAASVVLASARTRARATVVRGAETVRVSVVADAPAEAVRGLADPELIEITRTTDEERLWVEAVWPRTRSR</sequence>
<gene>
    <name evidence="2" type="ORF">JHE00_02975</name>
</gene>
<organism evidence="2 3">
    <name type="scientific">Prauserella cavernicola</name>
    <dbReference type="NCBI Taxonomy" id="2800127"/>
    <lineage>
        <taxon>Bacteria</taxon>
        <taxon>Bacillati</taxon>
        <taxon>Actinomycetota</taxon>
        <taxon>Actinomycetes</taxon>
        <taxon>Pseudonocardiales</taxon>
        <taxon>Pseudonocardiaceae</taxon>
        <taxon>Prauserella</taxon>
    </lineage>
</organism>
<keyword evidence="1" id="KW-1133">Transmembrane helix</keyword>
<feature type="transmembrane region" description="Helical" evidence="1">
    <location>
        <begin position="85"/>
        <end position="106"/>
    </location>
</feature>
<comment type="caution">
    <text evidence="2">The sequence shown here is derived from an EMBL/GenBank/DDBJ whole genome shotgun (WGS) entry which is preliminary data.</text>
</comment>
<proteinExistence type="predicted"/>
<evidence type="ECO:0000256" key="1">
    <source>
        <dbReference type="SAM" id="Phobius"/>
    </source>
</evidence>
<dbReference type="RefSeq" id="WP_200314463.1">
    <property type="nucleotide sequence ID" value="NZ_JAENJH010000001.1"/>
</dbReference>
<evidence type="ECO:0000313" key="2">
    <source>
        <dbReference type="EMBL" id="MBK1783274.1"/>
    </source>
</evidence>
<name>A0A934QPC4_9PSEU</name>